<keyword evidence="3" id="KW-1185">Reference proteome</keyword>
<evidence type="ECO:0000256" key="1">
    <source>
        <dbReference type="SAM" id="MobiDB-lite"/>
    </source>
</evidence>
<proteinExistence type="predicted"/>
<dbReference type="Proteomes" id="UP000434172">
    <property type="component" value="Unassembled WGS sequence"/>
</dbReference>
<comment type="caution">
    <text evidence="2">The sequence shown here is derived from an EMBL/GenBank/DDBJ whole genome shotgun (WGS) entry which is preliminary data.</text>
</comment>
<accession>A0A8H3WE00</accession>
<organism evidence="2 3">
    <name type="scientific">Colletotrichum asianum</name>
    <dbReference type="NCBI Taxonomy" id="702518"/>
    <lineage>
        <taxon>Eukaryota</taxon>
        <taxon>Fungi</taxon>
        <taxon>Dikarya</taxon>
        <taxon>Ascomycota</taxon>
        <taxon>Pezizomycotina</taxon>
        <taxon>Sordariomycetes</taxon>
        <taxon>Hypocreomycetidae</taxon>
        <taxon>Glomerellales</taxon>
        <taxon>Glomerellaceae</taxon>
        <taxon>Colletotrichum</taxon>
        <taxon>Colletotrichum gloeosporioides species complex</taxon>
    </lineage>
</organism>
<feature type="region of interest" description="Disordered" evidence="1">
    <location>
        <begin position="200"/>
        <end position="235"/>
    </location>
</feature>
<sequence length="268" mass="28894">MLRHGGEDRRVTTFLIFGTQIPLLRSTSSCVNRGRMPPGTTDVVFRVAPEFLAGSLRGESRPQAPTGGTGDQGQRKPQGRSSIRRPKGPALSAGRGFSSPFPPGSPWFLPLGNLPTRTSGCCNLTVLLALSHTRAAIFLHGSAIPSLLQIYPLQGQGMTSQRSPSHFSFPKPAVCPPTGSTALARMGRVVQVALFTAGPHPKKTTWSRPTGGRRSRDSSSRTYAHTHTHTHTPSQLPWAKSCHPWYCFFPSLFSDLSSPLLSACTSPQ</sequence>
<dbReference type="EMBL" id="WOWK01000057">
    <property type="protein sequence ID" value="KAF0322833.1"/>
    <property type="molecule type" value="Genomic_DNA"/>
</dbReference>
<reference evidence="2 3" key="1">
    <citation type="submission" date="2019-12" db="EMBL/GenBank/DDBJ databases">
        <title>A genome sequence resource for the geographically widespread anthracnose pathogen Colletotrichum asianum.</title>
        <authorList>
            <person name="Meng Y."/>
        </authorList>
    </citation>
    <scope>NUCLEOTIDE SEQUENCE [LARGE SCALE GENOMIC DNA]</scope>
    <source>
        <strain evidence="2 3">ICMP 18580</strain>
    </source>
</reference>
<dbReference type="AlphaFoldDB" id="A0A8H3WE00"/>
<evidence type="ECO:0000313" key="3">
    <source>
        <dbReference type="Proteomes" id="UP000434172"/>
    </source>
</evidence>
<name>A0A8H3WE00_9PEZI</name>
<feature type="region of interest" description="Disordered" evidence="1">
    <location>
        <begin position="55"/>
        <end position="98"/>
    </location>
</feature>
<protein>
    <submittedName>
        <fullName evidence="2">Uncharacterized protein</fullName>
    </submittedName>
</protein>
<evidence type="ECO:0000313" key="2">
    <source>
        <dbReference type="EMBL" id="KAF0322833.1"/>
    </source>
</evidence>
<gene>
    <name evidence="2" type="ORF">GQ607_009833</name>
</gene>